<keyword evidence="3" id="KW-1185">Reference proteome</keyword>
<feature type="transmembrane region" description="Helical" evidence="1">
    <location>
        <begin position="425"/>
        <end position="443"/>
    </location>
</feature>
<name>A0ABV9TBZ0_9GAMM</name>
<keyword evidence="1" id="KW-0472">Membrane</keyword>
<feature type="transmembrane region" description="Helical" evidence="1">
    <location>
        <begin position="449"/>
        <end position="471"/>
    </location>
</feature>
<dbReference type="Proteomes" id="UP001595926">
    <property type="component" value="Unassembled WGS sequence"/>
</dbReference>
<feature type="transmembrane region" description="Helical" evidence="1">
    <location>
        <begin position="396"/>
        <end position="418"/>
    </location>
</feature>
<evidence type="ECO:0000313" key="2">
    <source>
        <dbReference type="EMBL" id="MFC4892587.1"/>
    </source>
</evidence>
<accession>A0ABV9TBZ0</accession>
<dbReference type="RefSeq" id="WP_119329956.1">
    <property type="nucleotide sequence ID" value="NZ_JBHSJH010000002.1"/>
</dbReference>
<dbReference type="EMBL" id="JBHSJH010000002">
    <property type="protein sequence ID" value="MFC4892587.1"/>
    <property type="molecule type" value="Genomic_DNA"/>
</dbReference>
<organism evidence="2 3">
    <name type="scientific">Pseudofrancisella aestuarii</name>
    <dbReference type="NCBI Taxonomy" id="2670347"/>
    <lineage>
        <taxon>Bacteria</taxon>
        <taxon>Pseudomonadati</taxon>
        <taxon>Pseudomonadota</taxon>
        <taxon>Gammaproteobacteria</taxon>
        <taxon>Thiotrichales</taxon>
        <taxon>Francisellaceae</taxon>
        <taxon>Pseudofrancisella</taxon>
    </lineage>
</organism>
<comment type="caution">
    <text evidence="2">The sequence shown here is derived from an EMBL/GenBank/DDBJ whole genome shotgun (WGS) entry which is preliminary data.</text>
</comment>
<evidence type="ECO:0000313" key="3">
    <source>
        <dbReference type="Proteomes" id="UP001595926"/>
    </source>
</evidence>
<reference evidence="3" key="1">
    <citation type="journal article" date="2019" name="Int. J. Syst. Evol. Microbiol.">
        <title>The Global Catalogue of Microorganisms (GCM) 10K type strain sequencing project: providing services to taxonomists for standard genome sequencing and annotation.</title>
        <authorList>
            <consortium name="The Broad Institute Genomics Platform"/>
            <consortium name="The Broad Institute Genome Sequencing Center for Infectious Disease"/>
            <person name="Wu L."/>
            <person name="Ma J."/>
        </authorList>
    </citation>
    <scope>NUCLEOTIDE SEQUENCE [LARGE SCALE GENOMIC DNA]</scope>
    <source>
        <strain evidence="3">CGMCC 1.13718</strain>
    </source>
</reference>
<gene>
    <name evidence="2" type="ORF">ACFPDQ_05950</name>
</gene>
<keyword evidence="1" id="KW-0812">Transmembrane</keyword>
<protein>
    <submittedName>
        <fullName evidence="2">Pentapeptide repeat-containing protein</fullName>
    </submittedName>
</protein>
<keyword evidence="1" id="KW-1133">Transmembrane helix</keyword>
<evidence type="ECO:0000256" key="1">
    <source>
        <dbReference type="SAM" id="Phobius"/>
    </source>
</evidence>
<proteinExistence type="predicted"/>
<sequence length="481" mass="56157">MENQIYLRSIEKGNFSKKLIFKLSDDRTIELIINSKKVDITALSSFMHKRTNYPACCNEFEIIENVEQIGSMKLYENYIFLCNISGLLKTKNKIFFNNCIFTKKILINDLDKIESVSFNNSLFLMNISLSGKYDGEYETRVNFSNSEFIRGVHIFSNLKEIDLLNSCFREELGIYNNYEMVSTKKSFRLHNCHFIKSVFLKLGEINIDGPLPYHISDSIFYSEVDFRGSIFIDPIVFSRVEFKGSVNFAGVIFRQPVIFLYSKVYKNMIFRKTVFEKSLNLAYLYFLDDGCLDIYNINIKNFDSGKGLSWENSSIFPNYKNTNQIKTKEIISDQDAKETYRILKKEALKQSDTISAIEFYKQECEKYYKSISKIRNFGNKFVLFFEKIVSNYGTSIIRSILSLIIFNFYYYLLVQLFINQGDLNYSMVSILNGVMGVMLPHVLGGYDISYIPITSRSLHIIINAILLYEVIKSFRKYSRKL</sequence>